<organism evidence="4 5">
    <name type="scientific">Crateriforma conspicua</name>
    <dbReference type="NCBI Taxonomy" id="2527996"/>
    <lineage>
        <taxon>Bacteria</taxon>
        <taxon>Pseudomonadati</taxon>
        <taxon>Planctomycetota</taxon>
        <taxon>Planctomycetia</taxon>
        <taxon>Planctomycetales</taxon>
        <taxon>Planctomycetaceae</taxon>
        <taxon>Crateriforma</taxon>
    </lineage>
</organism>
<proteinExistence type="predicted"/>
<dbReference type="Pfam" id="PF00583">
    <property type="entry name" value="Acetyltransf_1"/>
    <property type="match status" value="1"/>
</dbReference>
<dbReference type="PANTHER" id="PTHR43072">
    <property type="entry name" value="N-ACETYLTRANSFERASE"/>
    <property type="match status" value="1"/>
</dbReference>
<accession>A0A5C5YGK0</accession>
<dbReference type="AlphaFoldDB" id="A0A5C5YGK0"/>
<dbReference type="PANTHER" id="PTHR43072:SF23">
    <property type="entry name" value="UPF0039 PROTEIN C11D3.02C"/>
    <property type="match status" value="1"/>
</dbReference>
<dbReference type="PROSITE" id="PS51186">
    <property type="entry name" value="GNAT"/>
    <property type="match status" value="1"/>
</dbReference>
<feature type="domain" description="N-acetyltransferase" evidence="3">
    <location>
        <begin position="1"/>
        <end position="162"/>
    </location>
</feature>
<dbReference type="InterPro" id="IPR016181">
    <property type="entry name" value="Acyl_CoA_acyltransferase"/>
</dbReference>
<dbReference type="Proteomes" id="UP000317238">
    <property type="component" value="Unassembled WGS sequence"/>
</dbReference>
<gene>
    <name evidence="4" type="primary">yncA</name>
    <name evidence="4" type="ORF">Pan14r_46720</name>
</gene>
<keyword evidence="2 4" id="KW-0012">Acyltransferase</keyword>
<comment type="caution">
    <text evidence="4">The sequence shown here is derived from an EMBL/GenBank/DDBJ whole genome shotgun (WGS) entry which is preliminary data.</text>
</comment>
<evidence type="ECO:0000313" key="5">
    <source>
        <dbReference type="Proteomes" id="UP000317238"/>
    </source>
</evidence>
<evidence type="ECO:0000256" key="2">
    <source>
        <dbReference type="ARBA" id="ARBA00023315"/>
    </source>
</evidence>
<evidence type="ECO:0000313" key="4">
    <source>
        <dbReference type="EMBL" id="TWT72352.1"/>
    </source>
</evidence>
<evidence type="ECO:0000259" key="3">
    <source>
        <dbReference type="PROSITE" id="PS51186"/>
    </source>
</evidence>
<dbReference type="Gene3D" id="3.40.630.30">
    <property type="match status" value="1"/>
</dbReference>
<reference evidence="4 5" key="1">
    <citation type="submission" date="2019-02" db="EMBL/GenBank/DDBJ databases">
        <title>Deep-cultivation of Planctomycetes and their phenomic and genomic characterization uncovers novel biology.</title>
        <authorList>
            <person name="Wiegand S."/>
            <person name="Jogler M."/>
            <person name="Boedeker C."/>
            <person name="Pinto D."/>
            <person name="Vollmers J."/>
            <person name="Rivas-Marin E."/>
            <person name="Kohn T."/>
            <person name="Peeters S.H."/>
            <person name="Heuer A."/>
            <person name="Rast P."/>
            <person name="Oberbeckmann S."/>
            <person name="Bunk B."/>
            <person name="Jeske O."/>
            <person name="Meyerdierks A."/>
            <person name="Storesund J.E."/>
            <person name="Kallscheuer N."/>
            <person name="Luecker S."/>
            <person name="Lage O.M."/>
            <person name="Pohl T."/>
            <person name="Merkel B.J."/>
            <person name="Hornburger P."/>
            <person name="Mueller R.-W."/>
            <person name="Bruemmer F."/>
            <person name="Labrenz M."/>
            <person name="Spormann A.M."/>
            <person name="Op Den Camp H."/>
            <person name="Overmann J."/>
            <person name="Amann R."/>
            <person name="Jetten M.S.M."/>
            <person name="Mascher T."/>
            <person name="Medema M.H."/>
            <person name="Devos D.P."/>
            <person name="Kaster A.-K."/>
            <person name="Ovreas L."/>
            <person name="Rohde M."/>
            <person name="Galperin M.Y."/>
            <person name="Jogler C."/>
        </authorList>
    </citation>
    <scope>NUCLEOTIDE SEQUENCE [LARGE SCALE GENOMIC DNA]</scope>
    <source>
        <strain evidence="4 5">Pan14r</strain>
    </source>
</reference>
<dbReference type="InterPro" id="IPR000182">
    <property type="entry name" value="GNAT_dom"/>
</dbReference>
<protein>
    <submittedName>
        <fullName evidence="4">N-acyltransferase YncA</fullName>
        <ecNumber evidence="4">2.3.1.-</ecNumber>
    </submittedName>
</protein>
<dbReference type="RefSeq" id="WP_145293336.1">
    <property type="nucleotide sequence ID" value="NZ_CP036319.1"/>
</dbReference>
<keyword evidence="5" id="KW-1185">Reference proteome</keyword>
<dbReference type="EC" id="2.3.1.-" evidence="4"/>
<sequence length="167" mass="18936">MKIRPACVDDASEIAEIYNHYVSAGGSTFDTIRWTESMVQRWIPPKPPGGWYVAVDDDATVIGWTTLRPISQREGFRHTCESAIYLLPAAQGRGIADPLQNAIFDHCRRHGVHHVMARIIADNQRSVAFHQRHGFETVGVQKEVGYLNKRWVDLVVMQLLVDIQIDD</sequence>
<dbReference type="EMBL" id="SJPL01000001">
    <property type="protein sequence ID" value="TWT72352.1"/>
    <property type="molecule type" value="Genomic_DNA"/>
</dbReference>
<dbReference type="GO" id="GO:0016747">
    <property type="term" value="F:acyltransferase activity, transferring groups other than amino-acyl groups"/>
    <property type="evidence" value="ECO:0007669"/>
    <property type="project" value="InterPro"/>
</dbReference>
<dbReference type="CDD" id="cd04301">
    <property type="entry name" value="NAT_SF"/>
    <property type="match status" value="1"/>
</dbReference>
<dbReference type="SUPFAM" id="SSF55729">
    <property type="entry name" value="Acyl-CoA N-acyltransferases (Nat)"/>
    <property type="match status" value="1"/>
</dbReference>
<keyword evidence="1 4" id="KW-0808">Transferase</keyword>
<evidence type="ECO:0000256" key="1">
    <source>
        <dbReference type="ARBA" id="ARBA00022679"/>
    </source>
</evidence>
<name>A0A5C5YGK0_9PLAN</name>
<dbReference type="OrthoDB" id="9798006at2"/>